<keyword evidence="4" id="KW-1185">Reference proteome</keyword>
<comment type="caution">
    <text evidence="3">The sequence shown here is derived from an EMBL/GenBank/DDBJ whole genome shotgun (WGS) entry which is preliminary data.</text>
</comment>
<dbReference type="PANTHER" id="PTHR37946:SF1">
    <property type="entry name" value="SLL1969 PROTEIN"/>
    <property type="match status" value="1"/>
</dbReference>
<dbReference type="SUPFAM" id="SSF53474">
    <property type="entry name" value="alpha/beta-Hydrolases"/>
    <property type="match status" value="1"/>
</dbReference>
<protein>
    <submittedName>
        <fullName evidence="3">Alpha/beta fold hydrolase</fullName>
    </submittedName>
</protein>
<proteinExistence type="predicted"/>
<dbReference type="InterPro" id="IPR029058">
    <property type="entry name" value="AB_hydrolase_fold"/>
</dbReference>
<evidence type="ECO:0000313" key="3">
    <source>
        <dbReference type="EMBL" id="MEC3859876.1"/>
    </source>
</evidence>
<dbReference type="PANTHER" id="PTHR37946">
    <property type="entry name" value="SLL1969 PROTEIN"/>
    <property type="match status" value="1"/>
</dbReference>
<evidence type="ECO:0000256" key="1">
    <source>
        <dbReference type="SAM" id="SignalP"/>
    </source>
</evidence>
<organism evidence="3 4">
    <name type="scientific">Mesobacterium hydrothermale</name>
    <dbReference type="NCBI Taxonomy" id="3111907"/>
    <lineage>
        <taxon>Bacteria</taxon>
        <taxon>Pseudomonadati</taxon>
        <taxon>Pseudomonadota</taxon>
        <taxon>Alphaproteobacteria</taxon>
        <taxon>Rhodobacterales</taxon>
        <taxon>Roseobacteraceae</taxon>
        <taxon>Mesobacterium</taxon>
    </lineage>
</organism>
<dbReference type="Proteomes" id="UP001348149">
    <property type="component" value="Unassembled WGS sequence"/>
</dbReference>
<dbReference type="Pfam" id="PF00561">
    <property type="entry name" value="Abhydrolase_1"/>
    <property type="match status" value="1"/>
</dbReference>
<dbReference type="InterPro" id="IPR000073">
    <property type="entry name" value="AB_hydrolase_1"/>
</dbReference>
<sequence>MRLILALCLLLIAPTARADCVVLLHGLARSEFSFALMARVLEVHGYKTIVPGYPSTSARIQTLVDQTLPRAVAACGTDTVHFVTHSMGGILLRAWLKDHRPDHLGRVVMLGPPNQGSEIVDELGGIELFEWINGPAGLQLGTGADSFPKQLPPVDFDLGVVAGDRSLNPIYSAMLPGADDGKVTVASTRVAGMAAHISLPVTHTFMMQAPAVIAQVLLFLQEGRFDPDLDWTKSFTARELACLIGICTDD</sequence>
<feature type="chain" id="PRO_5046866464" evidence="1">
    <location>
        <begin position="19"/>
        <end position="250"/>
    </location>
</feature>
<keyword evidence="3" id="KW-0378">Hydrolase</keyword>
<feature type="signal peptide" evidence="1">
    <location>
        <begin position="1"/>
        <end position="18"/>
    </location>
</feature>
<accession>A0ABU6HBU8</accession>
<evidence type="ECO:0000259" key="2">
    <source>
        <dbReference type="Pfam" id="PF00561"/>
    </source>
</evidence>
<feature type="domain" description="AB hydrolase-1" evidence="2">
    <location>
        <begin position="21"/>
        <end position="117"/>
    </location>
</feature>
<keyword evidence="1" id="KW-0732">Signal</keyword>
<reference evidence="3 4" key="1">
    <citation type="submission" date="2024-01" db="EMBL/GenBank/DDBJ databases">
        <title>Mesobacterium rodlantinim sp. nov., isolated from shallow sea hydrothermal systems off Kueishantao Island.</title>
        <authorList>
            <person name="Su Z."/>
            <person name="Tang K."/>
        </authorList>
    </citation>
    <scope>NUCLEOTIDE SEQUENCE [LARGE SCALE GENOMIC DNA]</scope>
    <source>
        <strain evidence="3 4">TK19101</strain>
    </source>
</reference>
<name>A0ABU6HBU8_9RHOB</name>
<dbReference type="GO" id="GO:0016787">
    <property type="term" value="F:hydrolase activity"/>
    <property type="evidence" value="ECO:0007669"/>
    <property type="project" value="UniProtKB-KW"/>
</dbReference>
<dbReference type="RefSeq" id="WP_326295443.1">
    <property type="nucleotide sequence ID" value="NZ_JAYLLH010000001.1"/>
</dbReference>
<evidence type="ECO:0000313" key="4">
    <source>
        <dbReference type="Proteomes" id="UP001348149"/>
    </source>
</evidence>
<gene>
    <name evidence="3" type="ORF">VK792_01145</name>
</gene>
<dbReference type="Gene3D" id="3.40.50.1820">
    <property type="entry name" value="alpha/beta hydrolase"/>
    <property type="match status" value="1"/>
</dbReference>
<dbReference type="EMBL" id="JAYLLH010000001">
    <property type="protein sequence ID" value="MEC3859876.1"/>
    <property type="molecule type" value="Genomic_DNA"/>
</dbReference>